<dbReference type="EMBL" id="VDCQ01000035">
    <property type="protein sequence ID" value="TNJ63996.1"/>
    <property type="molecule type" value="Genomic_DNA"/>
</dbReference>
<dbReference type="Pfam" id="PF14592">
    <property type="entry name" value="Chondroitinas_B"/>
    <property type="match status" value="1"/>
</dbReference>
<evidence type="ECO:0008006" key="3">
    <source>
        <dbReference type="Google" id="ProtNLM"/>
    </source>
</evidence>
<dbReference type="OrthoDB" id="6475864at2"/>
<organism evidence="1 2">
    <name type="scientific">Paenibacillus hemerocallicola</name>
    <dbReference type="NCBI Taxonomy" id="1172614"/>
    <lineage>
        <taxon>Bacteria</taxon>
        <taxon>Bacillati</taxon>
        <taxon>Bacillota</taxon>
        <taxon>Bacilli</taxon>
        <taxon>Bacillales</taxon>
        <taxon>Paenibacillaceae</taxon>
        <taxon>Paenibacillus</taxon>
    </lineage>
</organism>
<dbReference type="AlphaFoldDB" id="A0A5C4T591"/>
<dbReference type="SUPFAM" id="SSF51126">
    <property type="entry name" value="Pectin lyase-like"/>
    <property type="match status" value="1"/>
</dbReference>
<dbReference type="Proteomes" id="UP000307943">
    <property type="component" value="Unassembled WGS sequence"/>
</dbReference>
<gene>
    <name evidence="1" type="ORF">FE784_22845</name>
</gene>
<name>A0A5C4T591_9BACL</name>
<dbReference type="InterPro" id="IPR039513">
    <property type="entry name" value="PL-6"/>
</dbReference>
<proteinExistence type="predicted"/>
<reference evidence="1 2" key="1">
    <citation type="submission" date="2019-05" db="EMBL/GenBank/DDBJ databases">
        <title>We sequenced the genome of Paenibacillus hemerocallicola KCTC 33185 for further insight into its adaptation and study the phylogeny of Paenibacillus.</title>
        <authorList>
            <person name="Narsing Rao M.P."/>
        </authorList>
    </citation>
    <scope>NUCLEOTIDE SEQUENCE [LARGE SCALE GENOMIC DNA]</scope>
    <source>
        <strain evidence="1 2">KCTC 33185</strain>
    </source>
</reference>
<dbReference type="SMART" id="SM00710">
    <property type="entry name" value="PbH1"/>
    <property type="match status" value="5"/>
</dbReference>
<evidence type="ECO:0000313" key="1">
    <source>
        <dbReference type="EMBL" id="TNJ63996.1"/>
    </source>
</evidence>
<accession>A0A5C4T591</accession>
<keyword evidence="2" id="KW-1185">Reference proteome</keyword>
<dbReference type="Gene3D" id="2.160.20.10">
    <property type="entry name" value="Single-stranded right-handed beta-helix, Pectin lyase-like"/>
    <property type="match status" value="1"/>
</dbReference>
<dbReference type="InterPro" id="IPR012334">
    <property type="entry name" value="Pectin_lyas_fold"/>
</dbReference>
<sequence length="687" mass="74611">MKKVTEPRSCQSIARGSIAALLAVGLLLPESGVQANRAFGAEGAQCPSGCVRPTGGTMTRLSVTTVPLSGLQAALDAALPGDTFLVESGTYADANVTITYGGPGPVTVRAEVDGEVVFTGESVITIKDSQYLTFSGFLFDEVESGNSLVMDGSSHVEVKRNYFYRNGVSPTTKIVGIRNGSAYNAIHHNTFDRSEGQSVALYNGHTPADVNNVYNEVYANLFYQIPRVSDVYPGNSNGFEAVQLGQGKVVHNVFHTKVYDNLFEGIIGDGSEIVSVKSSGNEIYRNTFRDNASGLTIRLGDSNRIYDNYFENTEKGIRTYGYDQSIENNYLLGGNVGIQLPAADTANGQTPTVAAPYYQSEESRIIGNVIVDPAGTGMRFGTNYNPGSWNLLPIDNDVSDNRVFISNGAKDYVKETAIAAFYDPIGDFANNVSVLKSAANVGNISTTDSSVIEYVYTDHPAIPTPLSVTGLAPYDSLDSRTGADWKRPVAPEPPASVSLLFDFEDADAGPLNGQQGWTNAQPEVTVVENVYSVSGTKAVRVVDTSTTAAYGAIRRFDPIVKGTVEWWAMAKNQDRLVFRLEDTTVGTRNVEWIGFFYDGTFEYQNGATRTRTVETFQTDTWYRFVIDFDGTEATKSIRIYEGANLLFDTETPFENISASGVSLFRFTTVGNRTGTFYVDDIRIAESE</sequence>
<dbReference type="InterPro" id="IPR011050">
    <property type="entry name" value="Pectin_lyase_fold/virulence"/>
</dbReference>
<comment type="caution">
    <text evidence="1">The sequence shown here is derived from an EMBL/GenBank/DDBJ whole genome shotgun (WGS) entry which is preliminary data.</text>
</comment>
<evidence type="ECO:0000313" key="2">
    <source>
        <dbReference type="Proteomes" id="UP000307943"/>
    </source>
</evidence>
<dbReference type="InterPro" id="IPR006626">
    <property type="entry name" value="PbH1"/>
</dbReference>
<protein>
    <recommendedName>
        <fullName evidence="3">Right handed beta helix domain-containing protein</fullName>
    </recommendedName>
</protein>
<dbReference type="RefSeq" id="WP_139604543.1">
    <property type="nucleotide sequence ID" value="NZ_VDCQ01000035.1"/>
</dbReference>